<evidence type="ECO:0008006" key="3">
    <source>
        <dbReference type="Google" id="ProtNLM"/>
    </source>
</evidence>
<sequence length="66" mass="7679">MAEEIDEWDKRIQDTGCAKENEAVLICYADKGRDWRACKEEVAKFKACHDRYVKMKEAAEGVKLVR</sequence>
<dbReference type="GO" id="GO:0005758">
    <property type="term" value="C:mitochondrial intermembrane space"/>
    <property type="evidence" value="ECO:0007669"/>
    <property type="project" value="InterPro"/>
</dbReference>
<dbReference type="AlphaFoldDB" id="A0A0E9NRY6"/>
<protein>
    <recommendedName>
        <fullName evidence="3">CHCH domain-containing protein</fullName>
    </recommendedName>
</protein>
<dbReference type="OrthoDB" id="5586401at2759"/>
<organism evidence="1 2">
    <name type="scientific">Saitoella complicata (strain BCRC 22490 / CBS 7301 / JCM 7358 / NBRC 10748 / NRRL Y-17804)</name>
    <dbReference type="NCBI Taxonomy" id="698492"/>
    <lineage>
        <taxon>Eukaryota</taxon>
        <taxon>Fungi</taxon>
        <taxon>Dikarya</taxon>
        <taxon>Ascomycota</taxon>
        <taxon>Taphrinomycotina</taxon>
        <taxon>Taphrinomycotina incertae sedis</taxon>
        <taxon>Saitoella</taxon>
    </lineage>
</organism>
<gene>
    <name evidence="1" type="ORF">G7K_6592-t1</name>
</gene>
<reference evidence="1 2" key="2">
    <citation type="journal article" date="2014" name="J. Gen. Appl. Microbiol.">
        <title>The early diverging ascomycetous budding yeast Saitoella complicata has three histone deacetylases belonging to the Clr6, Hos2, and Rpd3 lineages.</title>
        <authorList>
            <person name="Nishida H."/>
            <person name="Matsumoto T."/>
            <person name="Kondo S."/>
            <person name="Hamamoto M."/>
            <person name="Yoshikawa H."/>
        </authorList>
    </citation>
    <scope>NUCLEOTIDE SEQUENCE [LARGE SCALE GENOMIC DNA]</scope>
    <source>
        <strain evidence="1 2">NRRL Y-17804</strain>
    </source>
</reference>
<dbReference type="GO" id="GO:0033617">
    <property type="term" value="P:mitochondrial respiratory chain complex IV assembly"/>
    <property type="evidence" value="ECO:0007669"/>
    <property type="project" value="InterPro"/>
</dbReference>
<dbReference type="InterPro" id="IPR039870">
    <property type="entry name" value="Coa4-like"/>
</dbReference>
<dbReference type="PANTHER" id="PTHR13639">
    <property type="entry name" value="CYTOCHROME C OXIDASE ASSEMBLY FACTOR 4 HOMOLOG, MITOCHONDRIAL"/>
    <property type="match status" value="1"/>
</dbReference>
<reference evidence="1 2" key="3">
    <citation type="journal article" date="2015" name="Genome Announc.">
        <title>Draft Genome Sequence of the Archiascomycetous Yeast Saitoella complicata.</title>
        <authorList>
            <person name="Yamauchi K."/>
            <person name="Kondo S."/>
            <person name="Hamamoto M."/>
            <person name="Takahashi Y."/>
            <person name="Ogura Y."/>
            <person name="Hayashi T."/>
            <person name="Nishida H."/>
        </authorList>
    </citation>
    <scope>NUCLEOTIDE SEQUENCE [LARGE SCALE GENOMIC DNA]</scope>
    <source>
        <strain evidence="1 2">NRRL Y-17804</strain>
    </source>
</reference>
<dbReference type="RefSeq" id="XP_019025831.1">
    <property type="nucleotide sequence ID" value="XM_019169661.1"/>
</dbReference>
<evidence type="ECO:0000313" key="1">
    <source>
        <dbReference type="EMBL" id="GAO52518.1"/>
    </source>
</evidence>
<comment type="caution">
    <text evidence="1">The sequence shown here is derived from an EMBL/GenBank/DDBJ whole genome shotgun (WGS) entry which is preliminary data.</text>
</comment>
<name>A0A0E9NRY6_SAICN</name>
<dbReference type="InterPro" id="IPR009069">
    <property type="entry name" value="Cys_alpha_HP_mot_SF"/>
</dbReference>
<proteinExistence type="predicted"/>
<accession>A0A0E9NRY6</accession>
<dbReference type="PANTHER" id="PTHR13639:SF2">
    <property type="entry name" value="CYTOCHROME C OXIDASE ASSEMBLY FACTOR 4 HOMOLOG, MITOCHONDRIAL"/>
    <property type="match status" value="1"/>
</dbReference>
<keyword evidence="2" id="KW-1185">Reference proteome</keyword>
<evidence type="ECO:0000313" key="2">
    <source>
        <dbReference type="Proteomes" id="UP000033140"/>
    </source>
</evidence>
<dbReference type="Proteomes" id="UP000033140">
    <property type="component" value="Unassembled WGS sequence"/>
</dbReference>
<dbReference type="SUPFAM" id="SSF47072">
    <property type="entry name" value="Cysteine alpha-hairpin motif"/>
    <property type="match status" value="1"/>
</dbReference>
<reference evidence="1 2" key="1">
    <citation type="journal article" date="2011" name="J. Gen. Appl. Microbiol.">
        <title>Draft genome sequencing of the enigmatic yeast Saitoella complicata.</title>
        <authorList>
            <person name="Nishida H."/>
            <person name="Hamamoto M."/>
            <person name="Sugiyama J."/>
        </authorList>
    </citation>
    <scope>NUCLEOTIDE SEQUENCE [LARGE SCALE GENOMIC DNA]</scope>
    <source>
        <strain evidence="1 2">NRRL Y-17804</strain>
    </source>
</reference>
<dbReference type="EMBL" id="BACD03000072">
    <property type="protein sequence ID" value="GAO52518.1"/>
    <property type="molecule type" value="Genomic_DNA"/>
</dbReference>